<dbReference type="EC" id="2.5.1.78" evidence="3 7"/>
<dbReference type="InterPro" id="IPR034964">
    <property type="entry name" value="LS"/>
</dbReference>
<feature type="binding site" evidence="7">
    <location>
        <position position="21"/>
    </location>
    <ligand>
        <name>5-amino-6-(D-ribitylamino)uracil</name>
        <dbReference type="ChEBI" id="CHEBI:15934"/>
    </ligand>
</feature>
<keyword evidence="9" id="KW-1185">Reference proteome</keyword>
<sequence>MNQTLPPLARPPRVAIVAASWHKDIVGVAVSAIRHEFDRCRITAEQVTVIDVPGAFEIPLHARRLARTGRFDAIIACGLVVDGGIYRHDFVGQAVISALMQVQLETDVPVFSAVLTPHQFHEHGEHKRFFAEHFVTKGVEVARACVATIESLSRLEALAT</sequence>
<comment type="caution">
    <text evidence="8">The sequence shown here is derived from an EMBL/GenBank/DDBJ whole genome shotgun (WGS) entry which is preliminary data.</text>
</comment>
<proteinExistence type="inferred from homology"/>
<dbReference type="EMBL" id="JBIGIC010000005">
    <property type="protein sequence ID" value="MFG6487310.1"/>
    <property type="molecule type" value="Genomic_DNA"/>
</dbReference>
<feature type="binding site" evidence="7">
    <location>
        <begin position="79"/>
        <end position="81"/>
    </location>
    <ligand>
        <name>5-amino-6-(D-ribitylamino)uracil</name>
        <dbReference type="ChEBI" id="CHEBI:15934"/>
    </ligand>
</feature>
<organism evidence="8 9">
    <name type="scientific">Pelomonas candidula</name>
    <dbReference type="NCBI Taxonomy" id="3299025"/>
    <lineage>
        <taxon>Bacteria</taxon>
        <taxon>Pseudomonadati</taxon>
        <taxon>Pseudomonadota</taxon>
        <taxon>Betaproteobacteria</taxon>
        <taxon>Burkholderiales</taxon>
        <taxon>Sphaerotilaceae</taxon>
        <taxon>Roseateles</taxon>
    </lineage>
</organism>
<gene>
    <name evidence="7" type="primary">ribH</name>
    <name evidence="8" type="ORF">ACG04R_11575</name>
</gene>
<comment type="similarity">
    <text evidence="2 7">Belongs to the DMRL synthase family.</text>
</comment>
<comment type="catalytic activity">
    <reaction evidence="6 7">
        <text>(2S)-2-hydroxy-3-oxobutyl phosphate + 5-amino-6-(D-ribitylamino)uracil = 6,7-dimethyl-8-(1-D-ribityl)lumazine + phosphate + 2 H2O + H(+)</text>
        <dbReference type="Rhea" id="RHEA:26152"/>
        <dbReference type="ChEBI" id="CHEBI:15377"/>
        <dbReference type="ChEBI" id="CHEBI:15378"/>
        <dbReference type="ChEBI" id="CHEBI:15934"/>
        <dbReference type="ChEBI" id="CHEBI:43474"/>
        <dbReference type="ChEBI" id="CHEBI:58201"/>
        <dbReference type="ChEBI" id="CHEBI:58830"/>
        <dbReference type="EC" id="2.5.1.78"/>
    </reaction>
</comment>
<dbReference type="Gene3D" id="3.40.50.960">
    <property type="entry name" value="Lumazine/riboflavin synthase"/>
    <property type="match status" value="1"/>
</dbReference>
<keyword evidence="4 7" id="KW-0686">Riboflavin biosynthesis</keyword>
<evidence type="ECO:0000256" key="4">
    <source>
        <dbReference type="ARBA" id="ARBA00022619"/>
    </source>
</evidence>
<name>A0ABW7HBL7_9BURK</name>
<dbReference type="Pfam" id="PF00885">
    <property type="entry name" value="DMRL_synthase"/>
    <property type="match status" value="1"/>
</dbReference>
<dbReference type="InterPro" id="IPR036467">
    <property type="entry name" value="LS/RS_sf"/>
</dbReference>
<evidence type="ECO:0000256" key="3">
    <source>
        <dbReference type="ARBA" id="ARBA00012664"/>
    </source>
</evidence>
<accession>A0ABW7HBL7</accession>
<comment type="function">
    <text evidence="7">Catalyzes the formation of 6,7-dimethyl-8-ribityllumazine by condensation of 5-amino-6-(D-ribitylamino)uracil with 3,4-dihydroxy-2-butanone 4-phosphate. This is the penultimate step in the biosynthesis of riboflavin.</text>
</comment>
<dbReference type="SUPFAM" id="SSF52121">
    <property type="entry name" value="Lumazine synthase"/>
    <property type="match status" value="1"/>
</dbReference>
<protein>
    <recommendedName>
        <fullName evidence="3 7">6,7-dimethyl-8-ribityllumazine synthase</fullName>
        <shortName evidence="7">DMRL synthase</shortName>
        <shortName evidence="7">LS</shortName>
        <shortName evidence="7">Lumazine synthase</shortName>
        <ecNumber evidence="3 7">2.5.1.78</ecNumber>
    </recommendedName>
</protein>
<feature type="binding site" evidence="7">
    <location>
        <position position="112"/>
    </location>
    <ligand>
        <name>5-amino-6-(D-ribitylamino)uracil</name>
        <dbReference type="ChEBI" id="CHEBI:15934"/>
    </ligand>
</feature>
<feature type="binding site" evidence="7">
    <location>
        <begin position="55"/>
        <end position="57"/>
    </location>
    <ligand>
        <name>5-amino-6-(D-ribitylamino)uracil</name>
        <dbReference type="ChEBI" id="CHEBI:15934"/>
    </ligand>
</feature>
<evidence type="ECO:0000256" key="1">
    <source>
        <dbReference type="ARBA" id="ARBA00004917"/>
    </source>
</evidence>
<reference evidence="8 9" key="1">
    <citation type="submission" date="2024-08" db="EMBL/GenBank/DDBJ databases">
        <authorList>
            <person name="Lu H."/>
        </authorList>
    </citation>
    <scope>NUCLEOTIDE SEQUENCE [LARGE SCALE GENOMIC DNA]</scope>
    <source>
        <strain evidence="8 9">BYS78W</strain>
    </source>
</reference>
<dbReference type="PANTHER" id="PTHR21058:SF0">
    <property type="entry name" value="6,7-DIMETHYL-8-RIBITYLLUMAZINE SYNTHASE"/>
    <property type="match status" value="1"/>
</dbReference>
<dbReference type="GO" id="GO:0000906">
    <property type="term" value="F:6,7-dimethyl-8-ribityllumazine synthase activity"/>
    <property type="evidence" value="ECO:0007669"/>
    <property type="project" value="UniProtKB-EC"/>
</dbReference>
<feature type="binding site" evidence="7">
    <location>
        <position position="126"/>
    </location>
    <ligand>
        <name>(2S)-2-hydroxy-3-oxobutyl phosphate</name>
        <dbReference type="ChEBI" id="CHEBI:58830"/>
    </ligand>
</feature>
<evidence type="ECO:0000313" key="9">
    <source>
        <dbReference type="Proteomes" id="UP001606134"/>
    </source>
</evidence>
<keyword evidence="5 7" id="KW-0808">Transferase</keyword>
<dbReference type="NCBIfam" id="TIGR00114">
    <property type="entry name" value="lumazine-synth"/>
    <property type="match status" value="1"/>
</dbReference>
<evidence type="ECO:0000256" key="7">
    <source>
        <dbReference type="HAMAP-Rule" id="MF_00178"/>
    </source>
</evidence>
<evidence type="ECO:0000256" key="6">
    <source>
        <dbReference type="ARBA" id="ARBA00048785"/>
    </source>
</evidence>
<evidence type="ECO:0000313" key="8">
    <source>
        <dbReference type="EMBL" id="MFG6487310.1"/>
    </source>
</evidence>
<dbReference type="RefSeq" id="WP_394409914.1">
    <property type="nucleotide sequence ID" value="NZ_JBIGIC010000005.1"/>
</dbReference>
<dbReference type="InterPro" id="IPR002180">
    <property type="entry name" value="LS/RS"/>
</dbReference>
<dbReference type="HAMAP" id="MF_00178">
    <property type="entry name" value="Lumazine_synth"/>
    <property type="match status" value="1"/>
</dbReference>
<feature type="active site" description="Proton donor" evidence="7">
    <location>
        <position position="87"/>
    </location>
</feature>
<comment type="pathway">
    <text evidence="1 7">Cofactor biosynthesis; riboflavin biosynthesis; riboflavin from 2-hydroxy-3-oxobutyl phosphate and 5-amino-6-(D-ribitylamino)uracil: step 1/2.</text>
</comment>
<dbReference type="NCBIfam" id="NF009084">
    <property type="entry name" value="PRK12419.1"/>
    <property type="match status" value="1"/>
</dbReference>
<evidence type="ECO:0000256" key="2">
    <source>
        <dbReference type="ARBA" id="ARBA00007424"/>
    </source>
</evidence>
<dbReference type="PANTHER" id="PTHR21058">
    <property type="entry name" value="6,7-DIMETHYL-8-RIBITYLLUMAZINE SYNTHASE DMRL SYNTHASE LUMAZINE SYNTHASE"/>
    <property type="match status" value="1"/>
</dbReference>
<evidence type="ECO:0000256" key="5">
    <source>
        <dbReference type="ARBA" id="ARBA00022679"/>
    </source>
</evidence>
<dbReference type="Proteomes" id="UP001606134">
    <property type="component" value="Unassembled WGS sequence"/>
</dbReference>
<comment type="caution">
    <text evidence="7">Lacks conserved residue(s) required for the propagation of feature annotation.</text>
</comment>